<dbReference type="InterPro" id="IPR036111">
    <property type="entry name" value="Mal/L-sulfo/L-lacto_DH-like_sf"/>
</dbReference>
<name>A0A2Z4GCM3_9BACT</name>
<gene>
    <name evidence="3" type="ORF">DJ013_12735</name>
</gene>
<dbReference type="PANTHER" id="PTHR11091:SF0">
    <property type="entry name" value="MALATE DEHYDROGENASE"/>
    <property type="match status" value="1"/>
</dbReference>
<sequence length="346" mass="37627">MNSTLTYSQAESFLLRLFQKVNLPKDKALATTKILLEGELLGHRTHGLQLTMPYIEHIKSGSMEIEGTYDVLNSAASSKLWDGKYLTGPWLIQKGIKKADVMAKENGVGTVVIQKSSHIGCLAAYLEEATQNGNMVIIACSDPDNKTVAPFGGTTGVYSPNPLALGIPTETQPLIIDVSMSATSNGLIHQKNKTNEPLEHPWLITPDGEATTDAKTFFEDEPSTILPLGGLDSGYKGFALGIMIEAMTSALGGHGRSSEPGRWGASVFIQVINPKKFAGESYFKREMERLKEQSLASKAANADRPVRMPGERGLALKTKQMKSGLRLRNDTFEGLQKLSEEFGLKL</sequence>
<keyword evidence="4" id="KW-1185">Reference proteome</keyword>
<evidence type="ECO:0000256" key="1">
    <source>
        <dbReference type="ARBA" id="ARBA00006056"/>
    </source>
</evidence>
<dbReference type="EMBL" id="CP029480">
    <property type="protein sequence ID" value="AWV98986.1"/>
    <property type="molecule type" value="Genomic_DNA"/>
</dbReference>
<dbReference type="KEGG" id="als:DJ013_12735"/>
<dbReference type="InterPro" id="IPR043144">
    <property type="entry name" value="Mal/L-sulf/L-lact_DH-like_ah"/>
</dbReference>
<keyword evidence="2" id="KW-0560">Oxidoreductase</keyword>
<dbReference type="AlphaFoldDB" id="A0A2Z4GCM3"/>
<dbReference type="Gene3D" id="3.30.1370.60">
    <property type="entry name" value="Hypothetical oxidoreductase yiak, domain 2"/>
    <property type="match status" value="1"/>
</dbReference>
<protein>
    <submittedName>
        <fullName evidence="3">Lactate dehydrogenase</fullName>
    </submittedName>
</protein>
<dbReference type="Proteomes" id="UP000249873">
    <property type="component" value="Chromosome"/>
</dbReference>
<dbReference type="Pfam" id="PF02615">
    <property type="entry name" value="Ldh_2"/>
    <property type="match status" value="1"/>
</dbReference>
<evidence type="ECO:0000256" key="2">
    <source>
        <dbReference type="ARBA" id="ARBA00023002"/>
    </source>
</evidence>
<comment type="similarity">
    <text evidence="1">Belongs to the LDH2/MDH2 oxidoreductase family.</text>
</comment>
<dbReference type="PANTHER" id="PTHR11091">
    <property type="entry name" value="OXIDOREDUCTASE-RELATED"/>
    <property type="match status" value="1"/>
</dbReference>
<dbReference type="GO" id="GO:0016491">
    <property type="term" value="F:oxidoreductase activity"/>
    <property type="evidence" value="ECO:0007669"/>
    <property type="project" value="UniProtKB-KW"/>
</dbReference>
<accession>A0A2Z4GCM3</accession>
<reference evidence="3 4" key="1">
    <citation type="submission" date="2018-05" db="EMBL/GenBank/DDBJ databases">
        <title>Complete genome sequence of Arcticibacterium luteifluviistationis SM1504T, a cytophagaceae bacterium isolated from Arctic surface seawater.</title>
        <authorList>
            <person name="Li Y."/>
            <person name="Qin Q.-L."/>
        </authorList>
    </citation>
    <scope>NUCLEOTIDE SEQUENCE [LARGE SCALE GENOMIC DNA]</scope>
    <source>
        <strain evidence="3 4">SM1504</strain>
    </source>
</reference>
<evidence type="ECO:0000313" key="3">
    <source>
        <dbReference type="EMBL" id="AWV98986.1"/>
    </source>
</evidence>
<dbReference type="Gene3D" id="1.10.1530.10">
    <property type="match status" value="1"/>
</dbReference>
<dbReference type="InterPro" id="IPR043143">
    <property type="entry name" value="Mal/L-sulf/L-lact_DH-like_NADP"/>
</dbReference>
<organism evidence="3 4">
    <name type="scientific">Arcticibacterium luteifluviistationis</name>
    <dbReference type="NCBI Taxonomy" id="1784714"/>
    <lineage>
        <taxon>Bacteria</taxon>
        <taxon>Pseudomonadati</taxon>
        <taxon>Bacteroidota</taxon>
        <taxon>Cytophagia</taxon>
        <taxon>Cytophagales</taxon>
        <taxon>Leadbetterellaceae</taxon>
        <taxon>Arcticibacterium</taxon>
    </lineage>
</organism>
<dbReference type="SUPFAM" id="SSF89733">
    <property type="entry name" value="L-sulfolactate dehydrogenase-like"/>
    <property type="match status" value="1"/>
</dbReference>
<evidence type="ECO:0000313" key="4">
    <source>
        <dbReference type="Proteomes" id="UP000249873"/>
    </source>
</evidence>
<dbReference type="InterPro" id="IPR003767">
    <property type="entry name" value="Malate/L-lactate_DH-like"/>
</dbReference>
<proteinExistence type="inferred from homology"/>
<dbReference type="OrthoDB" id="924592at2"/>
<dbReference type="RefSeq" id="WP_111372179.1">
    <property type="nucleotide sequence ID" value="NZ_CP029480.1"/>
</dbReference>